<comment type="caution">
    <text evidence="3">The sequence shown here is derived from an EMBL/GenBank/DDBJ whole genome shotgun (WGS) entry which is preliminary data.</text>
</comment>
<evidence type="ECO:0000256" key="1">
    <source>
        <dbReference type="SAM" id="MobiDB-lite"/>
    </source>
</evidence>
<dbReference type="PROSITE" id="PS50921">
    <property type="entry name" value="ANTAR"/>
    <property type="match status" value="1"/>
</dbReference>
<organism evidence="3 4">
    <name type="scientific">Jatrophihabitans lederbergiae</name>
    <dbReference type="NCBI Taxonomy" id="3075547"/>
    <lineage>
        <taxon>Bacteria</taxon>
        <taxon>Bacillati</taxon>
        <taxon>Actinomycetota</taxon>
        <taxon>Actinomycetes</taxon>
        <taxon>Jatrophihabitantales</taxon>
        <taxon>Jatrophihabitantaceae</taxon>
        <taxon>Jatrophihabitans</taxon>
    </lineage>
</organism>
<protein>
    <submittedName>
        <fullName evidence="3">ANTAR domain-containing protein</fullName>
    </submittedName>
</protein>
<accession>A0ABU2J8W4</accession>
<dbReference type="InterPro" id="IPR005561">
    <property type="entry name" value="ANTAR"/>
</dbReference>
<feature type="domain" description="ANTAR" evidence="2">
    <location>
        <begin position="166"/>
        <end position="227"/>
    </location>
</feature>
<evidence type="ECO:0000313" key="3">
    <source>
        <dbReference type="EMBL" id="MDT0260974.1"/>
    </source>
</evidence>
<keyword evidence="4" id="KW-1185">Reference proteome</keyword>
<reference evidence="4" key="1">
    <citation type="submission" date="2023-07" db="EMBL/GenBank/DDBJ databases">
        <title>30 novel species of actinomycetes from the DSMZ collection.</title>
        <authorList>
            <person name="Nouioui I."/>
        </authorList>
    </citation>
    <scope>NUCLEOTIDE SEQUENCE [LARGE SCALE GENOMIC DNA]</scope>
    <source>
        <strain evidence="4">DSM 44399</strain>
    </source>
</reference>
<name>A0ABU2J8W4_9ACTN</name>
<dbReference type="EMBL" id="JAVREH010000005">
    <property type="protein sequence ID" value="MDT0260974.1"/>
    <property type="molecule type" value="Genomic_DNA"/>
</dbReference>
<dbReference type="SMART" id="SM01012">
    <property type="entry name" value="ANTAR"/>
    <property type="match status" value="1"/>
</dbReference>
<dbReference type="Pfam" id="PF03861">
    <property type="entry name" value="ANTAR"/>
    <property type="match status" value="1"/>
</dbReference>
<proteinExistence type="predicted"/>
<dbReference type="RefSeq" id="WP_311422129.1">
    <property type="nucleotide sequence ID" value="NZ_JAVREH010000005.1"/>
</dbReference>
<dbReference type="InterPro" id="IPR011006">
    <property type="entry name" value="CheY-like_superfamily"/>
</dbReference>
<evidence type="ECO:0000313" key="4">
    <source>
        <dbReference type="Proteomes" id="UP001183176"/>
    </source>
</evidence>
<dbReference type="Proteomes" id="UP001183176">
    <property type="component" value="Unassembled WGS sequence"/>
</dbReference>
<evidence type="ECO:0000259" key="2">
    <source>
        <dbReference type="PROSITE" id="PS50921"/>
    </source>
</evidence>
<sequence>MNPVTHRAIALVRPDGDVSADCSLAAIGQVMAAMSASSDPAETFASVARAAVPLLCDVCTVALDRDGEAPYQVTYPVPETADPLAGSSAAAAAQSSSAMLFGAVNPASVARVTEDTVLTPFSPPPIEGEKGYRGVLALSYSGYRPTSTQALIGRLLAERAMAVVQRERLQAKNEHLQRALASNREIGAAMGILMIEHKLTGDQAFDLLRRASQHSHRKLAALAAEVAETGVLDLPPGVGLLGQAPRPPRRSGSAGTA</sequence>
<gene>
    <name evidence="3" type="ORF">RM423_06150</name>
</gene>
<dbReference type="Gene3D" id="1.10.10.10">
    <property type="entry name" value="Winged helix-like DNA-binding domain superfamily/Winged helix DNA-binding domain"/>
    <property type="match status" value="1"/>
</dbReference>
<feature type="region of interest" description="Disordered" evidence="1">
    <location>
        <begin position="238"/>
        <end position="257"/>
    </location>
</feature>
<dbReference type="SUPFAM" id="SSF52172">
    <property type="entry name" value="CheY-like"/>
    <property type="match status" value="1"/>
</dbReference>
<dbReference type="InterPro" id="IPR036388">
    <property type="entry name" value="WH-like_DNA-bd_sf"/>
</dbReference>